<dbReference type="Proteomes" id="UP000601435">
    <property type="component" value="Unassembled WGS sequence"/>
</dbReference>
<feature type="region of interest" description="Disordered" evidence="1">
    <location>
        <begin position="494"/>
        <end position="561"/>
    </location>
</feature>
<reference evidence="2" key="1">
    <citation type="submission" date="2021-02" db="EMBL/GenBank/DDBJ databases">
        <authorList>
            <person name="Dougan E. K."/>
            <person name="Rhodes N."/>
            <person name="Thang M."/>
            <person name="Chan C."/>
        </authorList>
    </citation>
    <scope>NUCLEOTIDE SEQUENCE</scope>
</reference>
<feature type="compositionally biased region" description="Basic and acidic residues" evidence="1">
    <location>
        <begin position="170"/>
        <end position="219"/>
    </location>
</feature>
<keyword evidence="3" id="KW-1185">Reference proteome</keyword>
<feature type="region of interest" description="Disordered" evidence="1">
    <location>
        <begin position="963"/>
        <end position="1001"/>
    </location>
</feature>
<evidence type="ECO:0000256" key="1">
    <source>
        <dbReference type="SAM" id="MobiDB-lite"/>
    </source>
</evidence>
<feature type="region of interest" description="Disordered" evidence="1">
    <location>
        <begin position="789"/>
        <end position="863"/>
    </location>
</feature>
<dbReference type="EMBL" id="CAJNJA010019527">
    <property type="protein sequence ID" value="CAE7446838.1"/>
    <property type="molecule type" value="Genomic_DNA"/>
</dbReference>
<sequence>SWYELEYSVCLLATAACIEGLVQPPEHIEVVVPIAPPGAVFKTGSAVKYVSDNYWKLRVPKHLAELPRMKGVIQDIMAQPALKLDLLPSQTLASKILERAHIVVRGLPDNCCFKIGLWVFLLLEKPPAFWKLPLSIVGNWMLEEAEPKQKKTKLEKKTAFSAAEIDEQSDEKAPDEQSKEKVPDKQSDEKPPKKQSDEKVPKKQSKEKVPKKQSDEKVPKKQSTQKEAPDKSDEKVTDNKQSTQKAAGKQSDDKAPKKQPEQAPELKESKFNKAQIKIAMKLHKALAKKLPKLAEEKRKPGDIWWDYEMQRACLESQTGPVFSSIPFVQEDEVFVKFPDGLVWSVPHLVPADLQADGGLPAAPSIPSTQKQKPKPKPKQKADKPVEDYVFPIIRCKYCTQGAKSPLIKIEAREDRHDTSSKWLQKLQVVIKDDLSVRKAMHIARTFADCYVYMNLNPAEINFRGCRDDLLAHNHNWEKSALDWQTVNSLRLKHFPKSPKESPIKYPKPVQTEIVEDKPPQGDDDDDNDDEGGEMEEEEKQENDPAVDPSEAQVPPMTSEAKAQAIKNYASHAKLDPNHVTIEMVQATSQGALYWGTVHMDMSARGAASQAMTRALKHKPDVKAMYSLMLDSFKGEFRRAWSCSKDFQFVKTTKTTDNIYRKKREDAGTYKTYLQLVQLLGGTDQPIAKEQAQNYEYCVLYNTWLKADTYLWVEHLISTSNIEEWKSSVSVECTETIPDSWSEKLEISKALRCFAAEHGKRLVDVSLQEVQESDLGVAGWAAKFETVPAAQPKAGGDGSAGGKANGGLKRPTPTVESDGAGAVGDENKPPPNEGTEKKKPRGGNGNLAGKKEKEVKELLAQEQSSDNAMSSITIEMSKGDSASWAWASGFVKSYKDCRVQVLQLYADNPFFQSMKVAVLSAKELQRVKKEYKDQYLPKLCDFVSTMGPKISAMAEASVQLQQMAHAKKNASESLKSSPAPKAKSKSKKNLARSASTRSIGSA</sequence>
<feature type="compositionally biased region" description="Basic and acidic residues" evidence="1">
    <location>
        <begin position="848"/>
        <end position="858"/>
    </location>
</feature>
<dbReference type="AlphaFoldDB" id="A0A812RNH5"/>
<feature type="compositionally biased region" description="Acidic residues" evidence="1">
    <location>
        <begin position="521"/>
        <end position="540"/>
    </location>
</feature>
<feature type="region of interest" description="Disordered" evidence="1">
    <location>
        <begin position="359"/>
        <end position="383"/>
    </location>
</feature>
<proteinExistence type="predicted"/>
<feature type="compositionally biased region" description="Low complexity" evidence="1">
    <location>
        <begin position="970"/>
        <end position="980"/>
    </location>
</feature>
<comment type="caution">
    <text evidence="2">The sequence shown here is derived from an EMBL/GenBank/DDBJ whole genome shotgun (WGS) entry which is preliminary data.</text>
</comment>
<protein>
    <submittedName>
        <fullName evidence="2">Cpt protein</fullName>
    </submittedName>
</protein>
<organism evidence="2 3">
    <name type="scientific">Symbiodinium necroappetens</name>
    <dbReference type="NCBI Taxonomy" id="1628268"/>
    <lineage>
        <taxon>Eukaryota</taxon>
        <taxon>Sar</taxon>
        <taxon>Alveolata</taxon>
        <taxon>Dinophyceae</taxon>
        <taxon>Suessiales</taxon>
        <taxon>Symbiodiniaceae</taxon>
        <taxon>Symbiodinium</taxon>
    </lineage>
</organism>
<name>A0A812RNH5_9DINO</name>
<feature type="compositionally biased region" description="Basic and acidic residues" evidence="1">
    <location>
        <begin position="250"/>
        <end position="271"/>
    </location>
</feature>
<evidence type="ECO:0000313" key="2">
    <source>
        <dbReference type="EMBL" id="CAE7446838.1"/>
    </source>
</evidence>
<feature type="compositionally biased region" description="Basic and acidic residues" evidence="1">
    <location>
        <begin position="227"/>
        <end position="238"/>
    </location>
</feature>
<accession>A0A812RNH5</accession>
<feature type="region of interest" description="Disordered" evidence="1">
    <location>
        <begin position="146"/>
        <end position="272"/>
    </location>
</feature>
<gene>
    <name evidence="2" type="primary">cpt</name>
    <name evidence="2" type="ORF">SNEC2469_LOCUS12330</name>
</gene>
<evidence type="ECO:0000313" key="3">
    <source>
        <dbReference type="Proteomes" id="UP000601435"/>
    </source>
</evidence>
<feature type="compositionally biased region" description="Gly residues" evidence="1">
    <location>
        <begin position="794"/>
        <end position="804"/>
    </location>
</feature>
<feature type="non-terminal residue" evidence="2">
    <location>
        <position position="1"/>
    </location>
</feature>